<dbReference type="EMBL" id="JAAAIP010000005">
    <property type="protein sequence ID" value="KAG0330220.1"/>
    <property type="molecule type" value="Genomic_DNA"/>
</dbReference>
<dbReference type="AlphaFoldDB" id="A0A9P6RUX8"/>
<protein>
    <submittedName>
        <fullName evidence="2">Uncharacterized protein</fullName>
    </submittedName>
</protein>
<dbReference type="Proteomes" id="UP000738325">
    <property type="component" value="Unassembled WGS sequence"/>
</dbReference>
<evidence type="ECO:0000313" key="2">
    <source>
        <dbReference type="EMBL" id="KAG0330220.1"/>
    </source>
</evidence>
<dbReference type="Pfam" id="PF15474">
    <property type="entry name" value="MU117"/>
    <property type="match status" value="1"/>
</dbReference>
<evidence type="ECO:0000256" key="1">
    <source>
        <dbReference type="SAM" id="SignalP"/>
    </source>
</evidence>
<dbReference type="OrthoDB" id="5309244at2759"/>
<accession>A0A9P6RUX8</accession>
<proteinExistence type="predicted"/>
<gene>
    <name evidence="2" type="ORF">BGZ99_007081</name>
</gene>
<keyword evidence="1" id="KW-0732">Signal</keyword>
<evidence type="ECO:0000313" key="3">
    <source>
        <dbReference type="Proteomes" id="UP000738325"/>
    </source>
</evidence>
<name>A0A9P6RUX8_9FUNG</name>
<dbReference type="InterPro" id="IPR029167">
    <property type="entry name" value="Mug117"/>
</dbReference>
<organism evidence="2 3">
    <name type="scientific">Dissophora globulifera</name>
    <dbReference type="NCBI Taxonomy" id="979702"/>
    <lineage>
        <taxon>Eukaryota</taxon>
        <taxon>Fungi</taxon>
        <taxon>Fungi incertae sedis</taxon>
        <taxon>Mucoromycota</taxon>
        <taxon>Mortierellomycotina</taxon>
        <taxon>Mortierellomycetes</taxon>
        <taxon>Mortierellales</taxon>
        <taxon>Mortierellaceae</taxon>
        <taxon>Dissophora</taxon>
    </lineage>
</organism>
<comment type="caution">
    <text evidence="2">The sequence shown here is derived from an EMBL/GenBank/DDBJ whole genome shotgun (WGS) entry which is preliminary data.</text>
</comment>
<sequence>MVKSFTSLVIVVATLSGALAGFSDNCHGSGRCNKGMGPTCSGAFNRFTDSTIYDGYTSRTNGDCTAIYECTGDYPRLSGAQLKSLFQPIYGGQGCKGCGSHAFNGGSCEVTLNFCSNCVDSGNPN</sequence>
<feature type="signal peptide" evidence="1">
    <location>
        <begin position="1"/>
        <end position="20"/>
    </location>
</feature>
<reference evidence="2" key="1">
    <citation type="journal article" date="2020" name="Fungal Divers.">
        <title>Resolving the Mortierellaceae phylogeny through synthesis of multi-gene phylogenetics and phylogenomics.</title>
        <authorList>
            <person name="Vandepol N."/>
            <person name="Liber J."/>
            <person name="Desiro A."/>
            <person name="Na H."/>
            <person name="Kennedy M."/>
            <person name="Barry K."/>
            <person name="Grigoriev I.V."/>
            <person name="Miller A.N."/>
            <person name="O'Donnell K."/>
            <person name="Stajich J.E."/>
            <person name="Bonito G."/>
        </authorList>
    </citation>
    <scope>NUCLEOTIDE SEQUENCE</scope>
    <source>
        <strain evidence="2">REB-010B</strain>
    </source>
</reference>
<keyword evidence="3" id="KW-1185">Reference proteome</keyword>
<feature type="chain" id="PRO_5040212377" evidence="1">
    <location>
        <begin position="21"/>
        <end position="125"/>
    </location>
</feature>